<accession>A0A8S4QXW5</accession>
<protein>
    <submittedName>
        <fullName evidence="1">Jg14989 protein</fullName>
    </submittedName>
</protein>
<evidence type="ECO:0000313" key="2">
    <source>
        <dbReference type="Proteomes" id="UP000838756"/>
    </source>
</evidence>
<gene>
    <name evidence="1" type="primary">jg14989</name>
    <name evidence="1" type="ORF">PAEG_LOCUS7425</name>
</gene>
<proteinExistence type="predicted"/>
<dbReference type="OrthoDB" id="7299543at2759"/>
<keyword evidence="2" id="KW-1185">Reference proteome</keyword>
<name>A0A8S4QXW5_9NEOP</name>
<dbReference type="AlphaFoldDB" id="A0A8S4QXW5"/>
<comment type="caution">
    <text evidence="1">The sequence shown here is derived from an EMBL/GenBank/DDBJ whole genome shotgun (WGS) entry which is preliminary data.</text>
</comment>
<organism evidence="1 2">
    <name type="scientific">Pararge aegeria aegeria</name>
    <dbReference type="NCBI Taxonomy" id="348720"/>
    <lineage>
        <taxon>Eukaryota</taxon>
        <taxon>Metazoa</taxon>
        <taxon>Ecdysozoa</taxon>
        <taxon>Arthropoda</taxon>
        <taxon>Hexapoda</taxon>
        <taxon>Insecta</taxon>
        <taxon>Pterygota</taxon>
        <taxon>Neoptera</taxon>
        <taxon>Endopterygota</taxon>
        <taxon>Lepidoptera</taxon>
        <taxon>Glossata</taxon>
        <taxon>Ditrysia</taxon>
        <taxon>Papilionoidea</taxon>
        <taxon>Nymphalidae</taxon>
        <taxon>Satyrinae</taxon>
        <taxon>Satyrini</taxon>
        <taxon>Parargina</taxon>
        <taxon>Pararge</taxon>
    </lineage>
</organism>
<evidence type="ECO:0000313" key="1">
    <source>
        <dbReference type="EMBL" id="CAH2226730.1"/>
    </source>
</evidence>
<dbReference type="Proteomes" id="UP000838756">
    <property type="component" value="Unassembled WGS sequence"/>
</dbReference>
<dbReference type="EMBL" id="CAKXAJ010021906">
    <property type="protein sequence ID" value="CAH2226730.1"/>
    <property type="molecule type" value="Genomic_DNA"/>
</dbReference>
<sequence length="66" mass="7563">MRLRPLLSCAPLALAWDRSAHTQDITKNIQYITNEKVKLTTDPKTMKRGKTDNGDMVLDTQELYNV</sequence>
<reference evidence="1" key="1">
    <citation type="submission" date="2022-03" db="EMBL/GenBank/DDBJ databases">
        <authorList>
            <person name="Lindestad O."/>
        </authorList>
    </citation>
    <scope>NUCLEOTIDE SEQUENCE</scope>
</reference>